<keyword evidence="1" id="KW-0472">Membrane</keyword>
<dbReference type="Pfam" id="PF13485">
    <property type="entry name" value="Peptidase_MA_2"/>
    <property type="match status" value="1"/>
</dbReference>
<dbReference type="RefSeq" id="WP_006314388.1">
    <property type="nucleotide sequence ID" value="NZ_ARZA01000202.1"/>
</dbReference>
<comment type="caution">
    <text evidence="3">The sequence shown here is derived from an EMBL/GenBank/DDBJ whole genome shotgun (WGS) entry which is preliminary data.</text>
</comment>
<accession>R1AU38</accession>
<dbReference type="eggNOG" id="COG0308">
    <property type="taxonomic scope" value="Bacteria"/>
</dbReference>
<dbReference type="Proteomes" id="UP000013378">
    <property type="component" value="Unassembled WGS sequence"/>
</dbReference>
<dbReference type="EMBL" id="ARZA01000202">
    <property type="protein sequence ID" value="EOD00182.1"/>
    <property type="molecule type" value="Genomic_DNA"/>
</dbReference>
<keyword evidence="1" id="KW-0812">Transmembrane</keyword>
<keyword evidence="4" id="KW-1185">Reference proteome</keyword>
<evidence type="ECO:0000256" key="1">
    <source>
        <dbReference type="SAM" id="Phobius"/>
    </source>
</evidence>
<keyword evidence="1" id="KW-1133">Transmembrane helix</keyword>
<dbReference type="OrthoDB" id="9787613at2"/>
<evidence type="ECO:0000259" key="2">
    <source>
        <dbReference type="Pfam" id="PF13485"/>
    </source>
</evidence>
<proteinExistence type="predicted"/>
<protein>
    <recommendedName>
        <fullName evidence="2">Peptidase MA-like domain-containing protein</fullName>
    </recommendedName>
</protein>
<dbReference type="AlphaFoldDB" id="R1AU38"/>
<evidence type="ECO:0000313" key="4">
    <source>
        <dbReference type="Proteomes" id="UP000013378"/>
    </source>
</evidence>
<dbReference type="STRING" id="1304284.L21TH_1758"/>
<reference evidence="3 4" key="1">
    <citation type="journal article" date="2015" name="Geomicrobiol. J.">
        <title>Caldisalinibacter kiritimatiensis gen. nov., sp. nov., a moderately thermohalophilic thiosulfate-reducing bacterium from a hypersaline microbial mat.</title>
        <authorList>
            <person name="Ben Hania W."/>
            <person name="Joseph M."/>
            <person name="Fiebig A."/>
            <person name="Bunk B."/>
            <person name="Klenk H.-P."/>
            <person name="Fardeau M.-L."/>
            <person name="Spring S."/>
        </authorList>
    </citation>
    <scope>NUCLEOTIDE SEQUENCE [LARGE SCALE GENOMIC DNA]</scope>
    <source>
        <strain evidence="3 4">L21-TH-D2</strain>
    </source>
</reference>
<dbReference type="InterPro" id="IPR039568">
    <property type="entry name" value="Peptidase_MA-like_dom"/>
</dbReference>
<evidence type="ECO:0000313" key="3">
    <source>
        <dbReference type="EMBL" id="EOD00182.1"/>
    </source>
</evidence>
<gene>
    <name evidence="3" type="ORF">L21TH_1758</name>
</gene>
<feature type="domain" description="Peptidase MA-like" evidence="2">
    <location>
        <begin position="98"/>
        <end position="266"/>
    </location>
</feature>
<sequence length="274" mass="32099">MKFIRKKRWIKPIILVIIVGVFINTLDLTGFFVTTFKPIFNDIHKKKILDSVKDYEVMETENFIIRYTSQDIKAAEITKEIAEKYYDDVCTMFDYFPKEKVNIIIYSDSKKLLDNTNLNKKNPPLGVYFGGVINILSPYVWIDNDSNMKKIYEKEGPIVHEFTHYLVDEISKGNYPMWLTEGLALYTEYKMTGFEWGKGIEFEEVTIEELNNNFYGINQSLAYRKSFEVVKDISETWGFNNLILILNNLGTGDSFKDSTRKVLKINFNELQVKK</sequence>
<feature type="transmembrane region" description="Helical" evidence="1">
    <location>
        <begin position="12"/>
        <end position="33"/>
    </location>
</feature>
<name>R1AU38_9FIRM</name>
<organism evidence="3 4">
    <name type="scientific">Caldisalinibacter kiritimatiensis</name>
    <dbReference type="NCBI Taxonomy" id="1304284"/>
    <lineage>
        <taxon>Bacteria</taxon>
        <taxon>Bacillati</taxon>
        <taxon>Bacillota</taxon>
        <taxon>Tissierellia</taxon>
        <taxon>Tissierellales</taxon>
        <taxon>Thermohalobacteraceae</taxon>
        <taxon>Caldisalinibacter</taxon>
    </lineage>
</organism>
<feature type="transmembrane region" description="Helical" evidence="1">
    <location>
        <begin position="125"/>
        <end position="142"/>
    </location>
</feature>